<organism evidence="2">
    <name type="scientific">Oryza glumipatula</name>
    <dbReference type="NCBI Taxonomy" id="40148"/>
    <lineage>
        <taxon>Eukaryota</taxon>
        <taxon>Viridiplantae</taxon>
        <taxon>Streptophyta</taxon>
        <taxon>Embryophyta</taxon>
        <taxon>Tracheophyta</taxon>
        <taxon>Spermatophyta</taxon>
        <taxon>Magnoliopsida</taxon>
        <taxon>Liliopsida</taxon>
        <taxon>Poales</taxon>
        <taxon>Poaceae</taxon>
        <taxon>BOP clade</taxon>
        <taxon>Oryzoideae</taxon>
        <taxon>Oryzeae</taxon>
        <taxon>Oryzinae</taxon>
        <taxon>Oryza</taxon>
    </lineage>
</organism>
<accession>A0A0D9ZGP0</accession>
<reference evidence="2" key="1">
    <citation type="submission" date="2015-04" db="UniProtKB">
        <authorList>
            <consortium name="EnsemblPlants"/>
        </authorList>
    </citation>
    <scope>IDENTIFICATION</scope>
</reference>
<name>A0A0D9ZGP0_9ORYZ</name>
<dbReference type="Proteomes" id="UP000026961">
    <property type="component" value="Chromosome 4"/>
</dbReference>
<feature type="region of interest" description="Disordered" evidence="1">
    <location>
        <begin position="25"/>
        <end position="52"/>
    </location>
</feature>
<evidence type="ECO:0000313" key="2">
    <source>
        <dbReference type="EnsemblPlants" id="OGLUM04G01290.1"/>
    </source>
</evidence>
<evidence type="ECO:0000256" key="1">
    <source>
        <dbReference type="SAM" id="MobiDB-lite"/>
    </source>
</evidence>
<reference evidence="2" key="2">
    <citation type="submission" date="2018-05" db="EMBL/GenBank/DDBJ databases">
        <title>OgluRS3 (Oryza glumaepatula Reference Sequence Version 3).</title>
        <authorList>
            <person name="Zhang J."/>
            <person name="Kudrna D."/>
            <person name="Lee S."/>
            <person name="Talag J."/>
            <person name="Welchert J."/>
            <person name="Wing R.A."/>
        </authorList>
    </citation>
    <scope>NUCLEOTIDE SEQUENCE [LARGE SCALE GENOMIC DNA]</scope>
</reference>
<proteinExistence type="predicted"/>
<dbReference type="Gramene" id="OGLUM04G01290.1">
    <property type="protein sequence ID" value="OGLUM04G01290.1"/>
    <property type="gene ID" value="OGLUM04G01290"/>
</dbReference>
<protein>
    <submittedName>
        <fullName evidence="2">Uncharacterized protein</fullName>
    </submittedName>
</protein>
<dbReference type="EnsemblPlants" id="OGLUM04G01290.1">
    <property type="protein sequence ID" value="OGLUM04G01290.1"/>
    <property type="gene ID" value="OGLUM04G01290"/>
</dbReference>
<dbReference type="AlphaFoldDB" id="A0A0D9ZGP0"/>
<feature type="compositionally biased region" description="Polar residues" evidence="1">
    <location>
        <begin position="27"/>
        <end position="37"/>
    </location>
</feature>
<dbReference type="HOGENOM" id="CLU_2053293_0_0_1"/>
<evidence type="ECO:0000313" key="3">
    <source>
        <dbReference type="Proteomes" id="UP000026961"/>
    </source>
</evidence>
<keyword evidence="3" id="KW-1185">Reference proteome</keyword>
<sequence>MIGRFRKEGQSEIHAIYSLTDELRRSSPGSQELTTTASDRSWRRRRQSPSSVHDSSVYLRAFEEEVVTILVAQQLGRRCTGSSGTAKRRAAALWTPRMLTSTTPDHVSWIRLWRSSPEKP</sequence>